<evidence type="ECO:0000259" key="3">
    <source>
        <dbReference type="Pfam" id="PF08541"/>
    </source>
</evidence>
<keyword evidence="6" id="KW-1185">Reference proteome</keyword>
<dbReference type="EMBL" id="CP015515">
    <property type="protein sequence ID" value="AND17134.1"/>
    <property type="molecule type" value="Genomic_DNA"/>
</dbReference>
<accession>A0A160KUB5</accession>
<feature type="domain" description="Beta-ketoacyl-[acyl-carrier-protein] synthase III C-terminal" evidence="3">
    <location>
        <begin position="284"/>
        <end position="341"/>
    </location>
</feature>
<evidence type="ECO:0000313" key="6">
    <source>
        <dbReference type="Proteomes" id="UP000077071"/>
    </source>
</evidence>
<gene>
    <name evidence="5" type="ORF">A6122_2009</name>
</gene>
<name>A0A160KUB5_9MICO</name>
<reference evidence="5 6" key="1">
    <citation type="submission" date="2016-05" db="EMBL/GenBank/DDBJ databases">
        <title>Complete genome sequence of Rathayibacter tritici NCPPB 1953.</title>
        <authorList>
            <person name="Park J."/>
            <person name="Lee H.-H."/>
            <person name="Lee S.-W."/>
            <person name="Seo Y.-S."/>
        </authorList>
    </citation>
    <scope>NUCLEOTIDE SEQUENCE [LARGE SCALE GENOMIC DNA]</scope>
    <source>
        <strain evidence="5 6">NCPPB 1953</strain>
    </source>
</reference>
<evidence type="ECO:0000313" key="5">
    <source>
        <dbReference type="EMBL" id="AND17134.1"/>
    </source>
</evidence>
<dbReference type="AlphaFoldDB" id="A0A160KUB5"/>
<dbReference type="OrthoDB" id="7055207at2"/>
<dbReference type="PATRIC" id="fig|33888.3.peg.2219"/>
<dbReference type="InterPro" id="IPR016039">
    <property type="entry name" value="Thiolase-like"/>
</dbReference>
<evidence type="ECO:0008006" key="7">
    <source>
        <dbReference type="Google" id="ProtNLM"/>
    </source>
</evidence>
<dbReference type="GO" id="GO:0044550">
    <property type="term" value="P:secondary metabolite biosynthetic process"/>
    <property type="evidence" value="ECO:0007669"/>
    <property type="project" value="TreeGrafter"/>
</dbReference>
<dbReference type="GO" id="GO:0004315">
    <property type="term" value="F:3-oxoacyl-[acyl-carrier-protein] synthase activity"/>
    <property type="evidence" value="ECO:0007669"/>
    <property type="project" value="InterPro"/>
</dbReference>
<proteinExistence type="predicted"/>
<dbReference type="Pfam" id="PF08545">
    <property type="entry name" value="ACP_syn_III"/>
    <property type="match status" value="1"/>
</dbReference>
<evidence type="ECO:0000256" key="2">
    <source>
        <dbReference type="ARBA" id="ARBA00023315"/>
    </source>
</evidence>
<organism evidence="5 6">
    <name type="scientific">Rathayibacter tritici</name>
    <dbReference type="NCBI Taxonomy" id="33888"/>
    <lineage>
        <taxon>Bacteria</taxon>
        <taxon>Bacillati</taxon>
        <taxon>Actinomycetota</taxon>
        <taxon>Actinomycetes</taxon>
        <taxon>Micrococcales</taxon>
        <taxon>Microbacteriaceae</taxon>
        <taxon>Rathayibacter</taxon>
    </lineage>
</organism>
<dbReference type="Pfam" id="PF08541">
    <property type="entry name" value="ACP_syn_III_C"/>
    <property type="match status" value="1"/>
</dbReference>
<dbReference type="RefSeq" id="WP_084415964.1">
    <property type="nucleotide sequence ID" value="NZ_CP015515.1"/>
</dbReference>
<dbReference type="GO" id="GO:0006633">
    <property type="term" value="P:fatty acid biosynthetic process"/>
    <property type="evidence" value="ECO:0007669"/>
    <property type="project" value="InterPro"/>
</dbReference>
<dbReference type="InterPro" id="IPR013751">
    <property type="entry name" value="ACP_syn_III_N"/>
</dbReference>
<evidence type="ECO:0000259" key="4">
    <source>
        <dbReference type="Pfam" id="PF08545"/>
    </source>
</evidence>
<dbReference type="PANTHER" id="PTHR34069:SF2">
    <property type="entry name" value="BETA-KETOACYL-[ACYL-CARRIER-PROTEIN] SYNTHASE III"/>
    <property type="match status" value="1"/>
</dbReference>
<dbReference type="PANTHER" id="PTHR34069">
    <property type="entry name" value="3-OXOACYL-[ACYL-CARRIER-PROTEIN] SYNTHASE 3"/>
    <property type="match status" value="1"/>
</dbReference>
<evidence type="ECO:0000256" key="1">
    <source>
        <dbReference type="ARBA" id="ARBA00022679"/>
    </source>
</evidence>
<dbReference type="KEGG" id="rtn:A6122_2009"/>
<keyword evidence="2" id="KW-0012">Acyltransferase</keyword>
<dbReference type="SUPFAM" id="SSF53901">
    <property type="entry name" value="Thiolase-like"/>
    <property type="match status" value="2"/>
</dbReference>
<dbReference type="InterPro" id="IPR013747">
    <property type="entry name" value="ACP_syn_III_C"/>
</dbReference>
<dbReference type="STRING" id="33888.A6122_2009"/>
<dbReference type="Gene3D" id="3.40.47.10">
    <property type="match status" value="2"/>
</dbReference>
<feature type="domain" description="Beta-ketoacyl-[acyl-carrier-protein] synthase III N-terminal" evidence="4">
    <location>
        <begin position="115"/>
        <end position="179"/>
    </location>
</feature>
<dbReference type="Proteomes" id="UP000077071">
    <property type="component" value="Chromosome"/>
</dbReference>
<keyword evidence="1" id="KW-0808">Transferase</keyword>
<protein>
    <recommendedName>
        <fullName evidence="7">3-oxoacyl-ACP synthase</fullName>
    </recommendedName>
</protein>
<dbReference type="CDD" id="cd00827">
    <property type="entry name" value="init_cond_enzymes"/>
    <property type="match status" value="1"/>
</dbReference>
<sequence length="350" mass="38080">MSAWPEQGDRSRLFLLGLGTWLPTSRETVRNAVEAGSYDPQRADKDDFTSVAVEPAAFPAEMGVTAARRALEGVDVDTVDWLAWTSIHRHGHTTLWPPASFAHHELQLSSAALAFSLSQGCNAAFVAMRIAADHLRLHPRSAALIIGADRFGGSLFKRWSSDSGTVFGDAASAVVLAPRPGPLEILHLDVEQGSELERLYRFEQPSEENGQEPGRDYDVSSAKRAYLRQYGDDRIRSVFAQALGSLRSRLLARFPLLERPARFVVYPNVGRGISASVYEDIFGGLAEANCWEYGRSIGHTGVSDQILALSDLVERKVLSVGDRVLLIGAGNGLSVAVMLVEVRSCNSGAF</sequence>